<name>A0ABV2NK29_9HYPH</name>
<reference evidence="1 2" key="1">
    <citation type="submission" date="2024-06" db="EMBL/GenBank/DDBJ databases">
        <title>Genomics of switchgrass bacterial isolates.</title>
        <authorList>
            <person name="Shade A."/>
        </authorList>
    </citation>
    <scope>NUCLEOTIDE SEQUENCE [LARGE SCALE GENOMIC DNA]</scope>
    <source>
        <strain evidence="1 2">PvP084</strain>
    </source>
</reference>
<dbReference type="Proteomes" id="UP001549119">
    <property type="component" value="Unassembled WGS sequence"/>
</dbReference>
<evidence type="ECO:0000313" key="1">
    <source>
        <dbReference type="EMBL" id="MET3866867.1"/>
    </source>
</evidence>
<keyword evidence="2" id="KW-1185">Reference proteome</keyword>
<dbReference type="RefSeq" id="WP_083374382.1">
    <property type="nucleotide sequence ID" value="NZ_CP090579.1"/>
</dbReference>
<evidence type="ECO:0000313" key="2">
    <source>
        <dbReference type="Proteomes" id="UP001549119"/>
    </source>
</evidence>
<gene>
    <name evidence="1" type="ORF">ABIC20_004176</name>
</gene>
<sequence length="65" mass="6942">MRIRFLRGRARARSPAAERIFARRTRIDTAGAGASLDAGEPVDADYRAGAEINGVTARASARAAR</sequence>
<organism evidence="1 2">
    <name type="scientific">Methylobacterium radiotolerans</name>
    <dbReference type="NCBI Taxonomy" id="31998"/>
    <lineage>
        <taxon>Bacteria</taxon>
        <taxon>Pseudomonadati</taxon>
        <taxon>Pseudomonadota</taxon>
        <taxon>Alphaproteobacteria</taxon>
        <taxon>Hyphomicrobiales</taxon>
        <taxon>Methylobacteriaceae</taxon>
        <taxon>Methylobacterium</taxon>
    </lineage>
</organism>
<accession>A0ABV2NK29</accession>
<dbReference type="EMBL" id="JBEPNW010000002">
    <property type="protein sequence ID" value="MET3866867.1"/>
    <property type="molecule type" value="Genomic_DNA"/>
</dbReference>
<comment type="caution">
    <text evidence="1">The sequence shown here is derived from an EMBL/GenBank/DDBJ whole genome shotgun (WGS) entry which is preliminary data.</text>
</comment>
<protein>
    <submittedName>
        <fullName evidence="1">Uncharacterized protein</fullName>
    </submittedName>
</protein>
<proteinExistence type="predicted"/>